<dbReference type="AlphaFoldDB" id="A0A015N749"/>
<name>A0A015N749_RHIIW</name>
<reference evidence="1 2" key="1">
    <citation type="submission" date="2014-02" db="EMBL/GenBank/DDBJ databases">
        <title>Single nucleus genome sequencing reveals high similarity among nuclei of an endomycorrhizal fungus.</title>
        <authorList>
            <person name="Lin K."/>
            <person name="Geurts R."/>
            <person name="Zhang Z."/>
            <person name="Limpens E."/>
            <person name="Saunders D.G."/>
            <person name="Mu D."/>
            <person name="Pang E."/>
            <person name="Cao H."/>
            <person name="Cha H."/>
            <person name="Lin T."/>
            <person name="Zhou Q."/>
            <person name="Shang Y."/>
            <person name="Li Y."/>
            <person name="Ivanov S."/>
            <person name="Sharma T."/>
            <person name="Velzen R.V."/>
            <person name="Ruijter N.D."/>
            <person name="Aanen D.K."/>
            <person name="Win J."/>
            <person name="Kamoun S."/>
            <person name="Bisseling T."/>
            <person name="Huang S."/>
        </authorList>
    </citation>
    <scope>NUCLEOTIDE SEQUENCE [LARGE SCALE GENOMIC DNA]</scope>
    <source>
        <strain evidence="2">DAOM197198w</strain>
    </source>
</reference>
<organism evidence="1 2">
    <name type="scientific">Rhizophagus irregularis (strain DAOM 197198w)</name>
    <name type="common">Glomus intraradices</name>
    <dbReference type="NCBI Taxonomy" id="1432141"/>
    <lineage>
        <taxon>Eukaryota</taxon>
        <taxon>Fungi</taxon>
        <taxon>Fungi incertae sedis</taxon>
        <taxon>Mucoromycota</taxon>
        <taxon>Glomeromycotina</taxon>
        <taxon>Glomeromycetes</taxon>
        <taxon>Glomerales</taxon>
        <taxon>Glomeraceae</taxon>
        <taxon>Rhizophagus</taxon>
    </lineage>
</organism>
<keyword evidence="2" id="KW-1185">Reference proteome</keyword>
<dbReference type="HOGENOM" id="CLU_1409486_0_0_1"/>
<gene>
    <name evidence="1" type="ORF">RirG_045500</name>
</gene>
<accession>A0A015N749</accession>
<dbReference type="Proteomes" id="UP000022910">
    <property type="component" value="Unassembled WGS sequence"/>
</dbReference>
<sequence>MMDYILRECRCQFCFLSCKGFFFGREARRLDPGENYLWGCGLSTGVDWRREERPKADWWEENYADWSTEPLTKPDRDSCLGRDWLPMVSGIYGGFVCSLLLRTTQQKSGADAIPLLAPCRINWRFTIPIRYHQDGWQLILSGRILLAAQLASSVLYPGTAPAFAPSMRHCLAAPPARNASWQTAVTTNSSHSL</sequence>
<evidence type="ECO:0000313" key="1">
    <source>
        <dbReference type="EMBL" id="EXX75028.1"/>
    </source>
</evidence>
<comment type="caution">
    <text evidence="1">The sequence shown here is derived from an EMBL/GenBank/DDBJ whole genome shotgun (WGS) entry which is preliminary data.</text>
</comment>
<dbReference type="EMBL" id="JEMT01012622">
    <property type="protein sequence ID" value="EXX75028.1"/>
    <property type="molecule type" value="Genomic_DNA"/>
</dbReference>
<evidence type="ECO:0000313" key="2">
    <source>
        <dbReference type="Proteomes" id="UP000022910"/>
    </source>
</evidence>
<proteinExistence type="predicted"/>
<protein>
    <submittedName>
        <fullName evidence="1">Uncharacterized protein</fullName>
    </submittedName>
</protein>